<reference evidence="2 3" key="1">
    <citation type="submission" date="2013-11" db="EMBL/GenBank/DDBJ databases">
        <title>Draft genome of the bovine lungworm Dictyocaulus viviparus.</title>
        <authorList>
            <person name="Mitreva M."/>
        </authorList>
    </citation>
    <scope>NUCLEOTIDE SEQUENCE [LARGE SCALE GENOMIC DNA]</scope>
    <source>
        <strain evidence="2 3">HannoverDv2000</strain>
    </source>
</reference>
<accession>A0A0D8Y2G4</accession>
<organism evidence="2 3">
    <name type="scientific">Dictyocaulus viviparus</name>
    <name type="common">Bovine lungworm</name>
    <dbReference type="NCBI Taxonomy" id="29172"/>
    <lineage>
        <taxon>Eukaryota</taxon>
        <taxon>Metazoa</taxon>
        <taxon>Ecdysozoa</taxon>
        <taxon>Nematoda</taxon>
        <taxon>Chromadorea</taxon>
        <taxon>Rhabditida</taxon>
        <taxon>Rhabditina</taxon>
        <taxon>Rhabditomorpha</taxon>
        <taxon>Strongyloidea</taxon>
        <taxon>Metastrongylidae</taxon>
        <taxon>Dictyocaulus</taxon>
    </lineage>
</organism>
<evidence type="ECO:0000313" key="3">
    <source>
        <dbReference type="Proteomes" id="UP000053766"/>
    </source>
</evidence>
<feature type="compositionally biased region" description="Basic and acidic residues" evidence="1">
    <location>
        <begin position="55"/>
        <end position="68"/>
    </location>
</feature>
<evidence type="ECO:0000256" key="1">
    <source>
        <dbReference type="SAM" id="MobiDB-lite"/>
    </source>
</evidence>
<reference evidence="3" key="2">
    <citation type="journal article" date="2016" name="Sci. Rep.">
        <title>Dictyocaulus viviparus genome, variome and transcriptome elucidate lungworm biology and support future intervention.</title>
        <authorList>
            <person name="McNulty S.N."/>
            <person name="Strube C."/>
            <person name="Rosa B.A."/>
            <person name="Martin J.C."/>
            <person name="Tyagi R."/>
            <person name="Choi Y.J."/>
            <person name="Wang Q."/>
            <person name="Hallsworth Pepin K."/>
            <person name="Zhang X."/>
            <person name="Ozersky P."/>
            <person name="Wilson R.K."/>
            <person name="Sternberg P.W."/>
            <person name="Gasser R.B."/>
            <person name="Mitreva M."/>
        </authorList>
    </citation>
    <scope>NUCLEOTIDE SEQUENCE [LARGE SCALE GENOMIC DNA]</scope>
    <source>
        <strain evidence="3">HannoverDv2000</strain>
    </source>
</reference>
<feature type="region of interest" description="Disordered" evidence="1">
    <location>
        <begin position="1"/>
        <end position="76"/>
    </location>
</feature>
<dbReference type="Proteomes" id="UP000053766">
    <property type="component" value="Unassembled WGS sequence"/>
</dbReference>
<protein>
    <submittedName>
        <fullName evidence="2">Uncharacterized protein</fullName>
    </submittedName>
</protein>
<keyword evidence="3" id="KW-1185">Reference proteome</keyword>
<feature type="compositionally biased region" description="Polar residues" evidence="1">
    <location>
        <begin position="36"/>
        <end position="47"/>
    </location>
</feature>
<dbReference type="OrthoDB" id="5858966at2759"/>
<feature type="compositionally biased region" description="Polar residues" evidence="1">
    <location>
        <begin position="1"/>
        <end position="10"/>
    </location>
</feature>
<feature type="compositionally biased region" description="Basic and acidic residues" evidence="1">
    <location>
        <begin position="26"/>
        <end position="35"/>
    </location>
</feature>
<sequence length="95" mass="10936">MNRYYYQSQYAPEPWDRPKSTFSHHSQIDEKKPVESRNSPLDVTPNGNLPYKCYNGDDHTSQDVEKRATPSTDASPYKRAADIQLLVENLPYADS</sequence>
<evidence type="ECO:0000313" key="2">
    <source>
        <dbReference type="EMBL" id="KJH48761.1"/>
    </source>
</evidence>
<proteinExistence type="predicted"/>
<dbReference type="EMBL" id="KN716257">
    <property type="protein sequence ID" value="KJH48761.1"/>
    <property type="molecule type" value="Genomic_DNA"/>
</dbReference>
<name>A0A0D8Y2G4_DICVI</name>
<gene>
    <name evidence="2" type="ORF">DICVIV_05155</name>
</gene>
<dbReference type="AlphaFoldDB" id="A0A0D8Y2G4"/>